<dbReference type="InterPro" id="IPR027417">
    <property type="entry name" value="P-loop_NTPase"/>
</dbReference>
<gene>
    <name evidence="7" type="primary">GIMAP7</name>
</gene>
<dbReference type="PANTHER" id="PTHR10903:SF170">
    <property type="entry name" value="GTPASE IMAP FAMILY MEMBER 7"/>
    <property type="match status" value="1"/>
</dbReference>
<dbReference type="RefSeq" id="XP_008590314.1">
    <property type="nucleotide sequence ID" value="XM_008592092.1"/>
</dbReference>
<evidence type="ECO:0000313" key="6">
    <source>
        <dbReference type="Proteomes" id="UP000694923"/>
    </source>
</evidence>
<evidence type="ECO:0000256" key="1">
    <source>
        <dbReference type="ARBA" id="ARBA00008535"/>
    </source>
</evidence>
<name>A0ABM0SBS3_GALVR</name>
<dbReference type="Pfam" id="PF04548">
    <property type="entry name" value="AIG1"/>
    <property type="match status" value="1"/>
</dbReference>
<reference evidence="7" key="1">
    <citation type="submission" date="2025-08" db="UniProtKB">
        <authorList>
            <consortium name="RefSeq"/>
        </authorList>
    </citation>
    <scope>IDENTIFICATION</scope>
</reference>
<dbReference type="Gene3D" id="3.40.50.300">
    <property type="entry name" value="P-loop containing nucleotide triphosphate hydrolases"/>
    <property type="match status" value="1"/>
</dbReference>
<organism evidence="6 7">
    <name type="scientific">Galeopterus variegatus</name>
    <name type="common">Malayan flying lemur</name>
    <name type="synonym">Cynocephalus variegatus</name>
    <dbReference type="NCBI Taxonomy" id="482537"/>
    <lineage>
        <taxon>Eukaryota</taxon>
        <taxon>Metazoa</taxon>
        <taxon>Chordata</taxon>
        <taxon>Craniata</taxon>
        <taxon>Vertebrata</taxon>
        <taxon>Euteleostomi</taxon>
        <taxon>Mammalia</taxon>
        <taxon>Eutheria</taxon>
        <taxon>Euarchontoglires</taxon>
        <taxon>Dermoptera</taxon>
        <taxon>Cynocephalidae</taxon>
        <taxon>Galeopterus</taxon>
    </lineage>
</organism>
<evidence type="ECO:0000256" key="3">
    <source>
        <dbReference type="ARBA" id="ARBA00023134"/>
    </source>
</evidence>
<dbReference type="InterPro" id="IPR045058">
    <property type="entry name" value="GIMA/IAN/Toc"/>
</dbReference>
<feature type="domain" description="AIG1-type G" evidence="5">
    <location>
        <begin position="10"/>
        <end position="212"/>
    </location>
</feature>
<dbReference type="CDD" id="cd01852">
    <property type="entry name" value="AIG1"/>
    <property type="match status" value="1"/>
</dbReference>
<evidence type="ECO:0000259" key="5">
    <source>
        <dbReference type="PROSITE" id="PS51720"/>
    </source>
</evidence>
<keyword evidence="3" id="KW-0342">GTP-binding</keyword>
<dbReference type="PROSITE" id="PS51720">
    <property type="entry name" value="G_AIG1"/>
    <property type="match status" value="1"/>
</dbReference>
<keyword evidence="6" id="KW-1185">Reference proteome</keyword>
<dbReference type="GeneID" id="103607602"/>
<dbReference type="Proteomes" id="UP000694923">
    <property type="component" value="Unplaced"/>
</dbReference>
<comment type="similarity">
    <text evidence="1">Belongs to the TRAFAC class TrmE-Era-EngA-EngB-Septin-like GTPase superfamily. AIG1/Toc34/Toc159-like paraseptin GTPase family. IAN subfamily.</text>
</comment>
<evidence type="ECO:0000256" key="4">
    <source>
        <dbReference type="SAM" id="Coils"/>
    </source>
</evidence>
<feature type="coiled-coil region" evidence="4">
    <location>
        <begin position="212"/>
        <end position="247"/>
    </location>
</feature>
<proteinExistence type="inferred from homology"/>
<protein>
    <submittedName>
        <fullName evidence="7">GTPase IMAP family member 7</fullName>
    </submittedName>
</protein>
<dbReference type="InterPro" id="IPR006703">
    <property type="entry name" value="G_AIG1"/>
</dbReference>
<evidence type="ECO:0000313" key="7">
    <source>
        <dbReference type="RefSeq" id="XP_008590314.1"/>
    </source>
</evidence>
<dbReference type="SUPFAM" id="SSF52540">
    <property type="entry name" value="P-loop containing nucleoside triphosphate hydrolases"/>
    <property type="match status" value="1"/>
</dbReference>
<evidence type="ECO:0000256" key="2">
    <source>
        <dbReference type="ARBA" id="ARBA00022741"/>
    </source>
</evidence>
<sequence>MNMAGSFSKDHSLRIVLVGKTGSGKSATANTILGKKAFDSRVAAHAVTKACQSASREWKGRDLLVVDTPGFFDTRESLKATCEEISQCVLFSCPGPHAIVVVLQLGRYTEEEQRTIALIKSLFGKRAMQYMIILFTRKEELKDQSLHYFIADASVPLNNIIRECGGRCCAFSNIAGEAEKEDQVQELVELIDKMVWINGGTYFSDAIYRDVEKKLKREAEILKETYTDQLNEEIKLVEKEYAHKSREEKEEKIKLLKMKYDEKIKGIRKEAERNKFKYIFDWIMNMLSKIWHEYF</sequence>
<keyword evidence="2" id="KW-0547">Nucleotide-binding</keyword>
<keyword evidence="4" id="KW-0175">Coiled coil</keyword>
<dbReference type="PANTHER" id="PTHR10903">
    <property type="entry name" value="GTPASE, IMAP FAMILY MEMBER-RELATED"/>
    <property type="match status" value="1"/>
</dbReference>
<accession>A0ABM0SBS3</accession>